<dbReference type="PANTHER" id="PTHR19328">
    <property type="entry name" value="HEDGEHOG-INTERACTING PROTEIN"/>
    <property type="match status" value="1"/>
</dbReference>
<dbReference type="AlphaFoldDB" id="A0A1Y5F9T9"/>
<dbReference type="Proteomes" id="UP000196531">
    <property type="component" value="Unassembled WGS sequence"/>
</dbReference>
<feature type="chain" id="PRO_5012305863" description="Glucose/Sorbosone dehydrogenase domain-containing protein" evidence="1">
    <location>
        <begin position="20"/>
        <end position="345"/>
    </location>
</feature>
<dbReference type="InterPro" id="IPR011042">
    <property type="entry name" value="6-blade_b-propeller_TolB-like"/>
</dbReference>
<dbReference type="Pfam" id="PF07995">
    <property type="entry name" value="GSDH"/>
    <property type="match status" value="1"/>
</dbReference>
<name>A0A1Y5F9T9_9BACT</name>
<dbReference type="PANTHER" id="PTHR19328:SF75">
    <property type="entry name" value="ALDOSE SUGAR DEHYDROGENASE YLII"/>
    <property type="match status" value="1"/>
</dbReference>
<dbReference type="SUPFAM" id="SSF50952">
    <property type="entry name" value="Soluble quinoprotein glucose dehydrogenase"/>
    <property type="match status" value="1"/>
</dbReference>
<dbReference type="EMBL" id="MAAO01000011">
    <property type="protein sequence ID" value="OUR94190.1"/>
    <property type="molecule type" value="Genomic_DNA"/>
</dbReference>
<comment type="caution">
    <text evidence="3">The sequence shown here is derived from an EMBL/GenBank/DDBJ whole genome shotgun (WGS) entry which is preliminary data.</text>
</comment>
<reference evidence="4" key="1">
    <citation type="journal article" date="2017" name="Proc. Natl. Acad. Sci. U.S.A.">
        <title>Simulation of Deepwater Horizon oil plume reveals substrate specialization within a complex community of hydrocarbon-degraders.</title>
        <authorList>
            <person name="Hu P."/>
            <person name="Dubinsky E.A."/>
            <person name="Probst A.J."/>
            <person name="Wang J."/>
            <person name="Sieber C.M.K."/>
            <person name="Tom L.M."/>
            <person name="Gardinali P."/>
            <person name="Banfield J.F."/>
            <person name="Atlas R.M."/>
            <person name="Andersen G.L."/>
        </authorList>
    </citation>
    <scope>NUCLEOTIDE SEQUENCE [LARGE SCALE GENOMIC DNA]</scope>
</reference>
<proteinExistence type="predicted"/>
<dbReference type="InterPro" id="IPR011041">
    <property type="entry name" value="Quinoprot_gluc/sorb_DH_b-prop"/>
</dbReference>
<keyword evidence="1" id="KW-0732">Signal</keyword>
<evidence type="ECO:0000313" key="4">
    <source>
        <dbReference type="Proteomes" id="UP000196531"/>
    </source>
</evidence>
<feature type="signal peptide" evidence="1">
    <location>
        <begin position="1"/>
        <end position="19"/>
    </location>
</feature>
<evidence type="ECO:0000256" key="1">
    <source>
        <dbReference type="SAM" id="SignalP"/>
    </source>
</evidence>
<dbReference type="Gene3D" id="2.120.10.30">
    <property type="entry name" value="TolB, C-terminal domain"/>
    <property type="match status" value="1"/>
</dbReference>
<feature type="domain" description="Glucose/Sorbosone dehydrogenase" evidence="2">
    <location>
        <begin position="42"/>
        <end position="340"/>
    </location>
</feature>
<protein>
    <recommendedName>
        <fullName evidence="2">Glucose/Sorbosone dehydrogenase domain-containing protein</fullName>
    </recommendedName>
</protein>
<dbReference type="InterPro" id="IPR012938">
    <property type="entry name" value="Glc/Sorbosone_DH"/>
</dbReference>
<evidence type="ECO:0000313" key="3">
    <source>
        <dbReference type="EMBL" id="OUR94190.1"/>
    </source>
</evidence>
<evidence type="ECO:0000259" key="2">
    <source>
        <dbReference type="Pfam" id="PF07995"/>
    </source>
</evidence>
<accession>A0A1Y5F9T9</accession>
<sequence length="345" mass="39112">MKCFSIILFLISITISTNAKVYKSSDQTFKLEQLFDTEGRVWGFDFLNQNEILFTLKTEGLRHFNSKTKKLTEVLGAPKFTAKGQGGILDLQIHQGYVYITYTCEKNSLYSTCLGRGTYSNLKLKNFKTIFTANAFESSGEHFGSRVTFDQQGHLFMSVGERGKRHKSQSLKSHHGKILRMNLDGSDFKIWTFGHRNPQGIFFDRKSKRLWSSEFGPRGGDEVNLIVEGKNYGWPVITYGAEYYGPKIGSTHKVGMEQPIVHYTPSISPSAMTIYEGDKLKGFKGNMFLAALGSEFLQRIVLKGTKVVKQERLLEDLEERFRMVRTGPDGGLYFSTDSGKIFSLK</sequence>
<organism evidence="3 4">
    <name type="scientific">Halobacteriovorax marinus</name>
    <dbReference type="NCBI Taxonomy" id="97084"/>
    <lineage>
        <taxon>Bacteria</taxon>
        <taxon>Pseudomonadati</taxon>
        <taxon>Bdellovibrionota</taxon>
        <taxon>Bacteriovoracia</taxon>
        <taxon>Bacteriovoracales</taxon>
        <taxon>Halobacteriovoraceae</taxon>
        <taxon>Halobacteriovorax</taxon>
    </lineage>
</organism>
<gene>
    <name evidence="3" type="ORF">A9Q84_17970</name>
</gene>